<keyword evidence="2" id="KW-0472">Membrane</keyword>
<proteinExistence type="evidence at transcript level"/>
<evidence type="ECO:0000256" key="1">
    <source>
        <dbReference type="ARBA" id="ARBA00004141"/>
    </source>
</evidence>
<dbReference type="OrthoDB" id="294541at2759"/>
<evidence type="ECO:0000313" key="2">
    <source>
        <dbReference type="EMBL" id="LAA02051.1"/>
    </source>
</evidence>
<name>A0A2L2Y1L4_PARTP</name>
<dbReference type="PANTHER" id="PTHR16189">
    <property type="entry name" value="TRANSMEMBRANE PROTEIN 104-RELATED"/>
    <property type="match status" value="1"/>
</dbReference>
<sequence length="137" mass="15265">MPSPIAEAGWLLSLIILIVLAFMSFVTVTFMTESMAAANAVLHFRTVKHLKKIIKNEDVIIDDCGGQQLVEQFDNDEVICNSSANEKVPLLLNSVDTIAENSTEYFNITVRIEMGKMAMLFFNKIGVNIFYVCIAGR</sequence>
<reference evidence="2" key="1">
    <citation type="journal article" date="2016" name="Mol. Ecol. Resour.">
        <title>Evaluation of the impact of RNA preservation methods of spiders for de novo transcriptome assembly.</title>
        <authorList>
            <person name="Kono N."/>
            <person name="Nakamura H."/>
            <person name="Ito Y."/>
            <person name="Tomita M."/>
            <person name="Arakawa K."/>
        </authorList>
    </citation>
    <scope>NUCLEOTIDE SEQUENCE</scope>
    <source>
        <tissue evidence="2">Whole body</tissue>
    </source>
</reference>
<dbReference type="GO" id="GO:0016020">
    <property type="term" value="C:membrane"/>
    <property type="evidence" value="ECO:0007669"/>
    <property type="project" value="UniProtKB-SubCell"/>
</dbReference>
<comment type="subcellular location">
    <subcellularLocation>
        <location evidence="1">Membrane</location>
        <topology evidence="1">Multi-pass membrane protein</topology>
    </subcellularLocation>
</comment>
<protein>
    <submittedName>
        <fullName evidence="2">Transmembrane protein 104</fullName>
    </submittedName>
</protein>
<dbReference type="EMBL" id="IAAA01009231">
    <property type="protein sequence ID" value="LAA02051.1"/>
    <property type="molecule type" value="mRNA"/>
</dbReference>
<keyword evidence="2" id="KW-0812">Transmembrane</keyword>
<dbReference type="AlphaFoldDB" id="A0A2L2Y1L4"/>
<dbReference type="PANTHER" id="PTHR16189:SF0">
    <property type="entry name" value="TRANSMEMBRANE PROTEIN 104"/>
    <property type="match status" value="1"/>
</dbReference>
<accession>A0A2L2Y1L4</accession>
<organism evidence="2">
    <name type="scientific">Parasteatoda tepidariorum</name>
    <name type="common">Common house spider</name>
    <name type="synonym">Achaearanea tepidariorum</name>
    <dbReference type="NCBI Taxonomy" id="114398"/>
    <lineage>
        <taxon>Eukaryota</taxon>
        <taxon>Metazoa</taxon>
        <taxon>Ecdysozoa</taxon>
        <taxon>Arthropoda</taxon>
        <taxon>Chelicerata</taxon>
        <taxon>Arachnida</taxon>
        <taxon>Araneae</taxon>
        <taxon>Araneomorphae</taxon>
        <taxon>Entelegynae</taxon>
        <taxon>Araneoidea</taxon>
        <taxon>Theridiidae</taxon>
        <taxon>Parasteatoda</taxon>
    </lineage>
</organism>